<name>A0A940NKN0_9BACI</name>
<proteinExistence type="predicted"/>
<sequence>MYDFSIPSNSNKKDYLPTQYIAEYIKLLGFEGIRFNSSLYNIGNNLTIFNYQSCEPISSKIYEVGDICFDARPLAPKTEKSITHEKLQAYKMKQFNLALDKLKGMNQSKNNK</sequence>
<keyword evidence="2" id="KW-1185">Reference proteome</keyword>
<evidence type="ECO:0000313" key="1">
    <source>
        <dbReference type="EMBL" id="MBP0723929.1"/>
    </source>
</evidence>
<reference evidence="1" key="1">
    <citation type="submission" date="2021-04" db="EMBL/GenBank/DDBJ databases">
        <title>Genome seq and assembly of Bacillus sp.</title>
        <authorList>
            <person name="Chhetri G."/>
        </authorList>
    </citation>
    <scope>NUCLEOTIDE SEQUENCE</scope>
    <source>
        <strain evidence="1">RG28</strain>
    </source>
</reference>
<protein>
    <submittedName>
        <fullName evidence="1">RES family NAD+ phosphorylase</fullName>
    </submittedName>
</protein>
<organism evidence="1 2">
    <name type="scientific">Gottfriedia endophytica</name>
    <dbReference type="NCBI Taxonomy" id="2820819"/>
    <lineage>
        <taxon>Bacteria</taxon>
        <taxon>Bacillati</taxon>
        <taxon>Bacillota</taxon>
        <taxon>Bacilli</taxon>
        <taxon>Bacillales</taxon>
        <taxon>Bacillaceae</taxon>
        <taxon>Gottfriedia</taxon>
    </lineage>
</organism>
<evidence type="ECO:0000313" key="2">
    <source>
        <dbReference type="Proteomes" id="UP000682134"/>
    </source>
</evidence>
<dbReference type="Proteomes" id="UP000682134">
    <property type="component" value="Unassembled WGS sequence"/>
</dbReference>
<gene>
    <name evidence="1" type="ORF">J5Y03_01875</name>
</gene>
<accession>A0A940NKN0</accession>
<dbReference type="RefSeq" id="WP_209401852.1">
    <property type="nucleotide sequence ID" value="NZ_JAGIYQ010000001.1"/>
</dbReference>
<dbReference type="AlphaFoldDB" id="A0A940NKN0"/>
<comment type="caution">
    <text evidence="1">The sequence shown here is derived from an EMBL/GenBank/DDBJ whole genome shotgun (WGS) entry which is preliminary data.</text>
</comment>
<dbReference type="EMBL" id="JAGIYQ010000001">
    <property type="protein sequence ID" value="MBP0723929.1"/>
    <property type="molecule type" value="Genomic_DNA"/>
</dbReference>